<dbReference type="AlphaFoldDB" id="T0GQM4"/>
<dbReference type="Pfam" id="PF21190">
    <property type="entry name" value="Bbp16"/>
    <property type="match status" value="1"/>
</dbReference>
<gene>
    <name evidence="1" type="ORF">L485_00970</name>
</gene>
<sequence length="150" mass="15674">MNTDKELLCSEKQAVTADAVSTDSILVSGLLGADRTRNLRCFAQIETGFTPDGSATGMTFEVIEADNGALTTNVVSLYSTGAIANGSSNVNLAAGKRVIDIPLPKLSKPYLGFRYTTNAGDYTTGKVTAGLVIGTETPQADRPVPNSHGF</sequence>
<dbReference type="Proteomes" id="UP000015524">
    <property type="component" value="Unassembled WGS sequence"/>
</dbReference>
<evidence type="ECO:0000313" key="2">
    <source>
        <dbReference type="Proteomes" id="UP000015524"/>
    </source>
</evidence>
<evidence type="ECO:0000313" key="1">
    <source>
        <dbReference type="EMBL" id="EQB06226.1"/>
    </source>
</evidence>
<reference evidence="1 2" key="1">
    <citation type="journal article" date="2013" name="Genome Announc.">
        <title>Draft Genome Sequence of a Hexachlorocyclohexane-Degrading Bacterium, Sphingobium baderi Strain LL03T.</title>
        <authorList>
            <person name="Kaur J."/>
            <person name="Verma H."/>
            <person name="Tripathi C."/>
            <person name="Khurana J.P."/>
            <person name="Lal R."/>
        </authorList>
    </citation>
    <scope>NUCLEOTIDE SEQUENCE [LARGE SCALE GENOMIC DNA]</scope>
    <source>
        <strain evidence="1 2">LL03</strain>
    </source>
</reference>
<accession>T0GQM4</accession>
<keyword evidence="2" id="KW-1185">Reference proteome</keyword>
<dbReference type="RefSeq" id="WP_021243218.1">
    <property type="nucleotide sequence ID" value="NZ_ATIB01000017.1"/>
</dbReference>
<proteinExistence type="predicted"/>
<name>T0GQM4_9SPHN</name>
<organism evidence="1 2">
    <name type="scientific">Sphingobium baderi LL03</name>
    <dbReference type="NCBI Taxonomy" id="1114964"/>
    <lineage>
        <taxon>Bacteria</taxon>
        <taxon>Pseudomonadati</taxon>
        <taxon>Pseudomonadota</taxon>
        <taxon>Alphaproteobacteria</taxon>
        <taxon>Sphingomonadales</taxon>
        <taxon>Sphingomonadaceae</taxon>
        <taxon>Sphingobium</taxon>
    </lineage>
</organism>
<dbReference type="InterPro" id="IPR048922">
    <property type="entry name" value="Bbp16"/>
</dbReference>
<dbReference type="Gene3D" id="2.60.120.1110">
    <property type="match status" value="1"/>
</dbReference>
<dbReference type="EMBL" id="ATIB01000017">
    <property type="protein sequence ID" value="EQB06226.1"/>
    <property type="molecule type" value="Genomic_DNA"/>
</dbReference>
<comment type="caution">
    <text evidence="1">The sequence shown here is derived from an EMBL/GenBank/DDBJ whole genome shotgun (WGS) entry which is preliminary data.</text>
</comment>
<protein>
    <submittedName>
        <fullName evidence="1">Uncharacterized protein</fullName>
    </submittedName>
</protein>
<dbReference type="OrthoDB" id="7596791at2"/>
<dbReference type="PATRIC" id="fig|1114964.3.peg.169"/>